<name>A0A1S3XAM0_TOBAC</name>
<proteinExistence type="predicted"/>
<dbReference type="PaxDb" id="4097-A0A1S3XAM0"/>
<sequence>MSIWRLLWTKSTTTAISSISKTSTSPNSTFSQFRQLSTSFLVTKIPKKFRKKRKKKDFPRTKLVQTQPNIIPYFENILVRDTHFRFLTKTKEFLSKQPHHVLRLDDAGKLHQQLGFPRGRKIVRSLQRHPSIFEIYRHTDGKMWFGFTDFMEQLLEEESCVMNQMENDRVNVVRKLLMMSKDKRIPLSKIYHNRLLFGIPEDLRDRIGKYEDYFKVFVEEDGRRVVELVNWDPTLAVSALEKEYMVDEDKVKRAFKFPIKHGKALDLDEGDERKLNLLYTLPLVSPYSNGSKLDLWTVEAEKFRVGLIHEFLSLTLEKRAYIHNLVEFKDEFCLTKHTYQMLLKQPRTFYLAGTEMNWCVFLKDGYGEDGVLLNKDPQVLFNEKLYGYAGMKVLEPTSLVNET</sequence>
<dbReference type="GeneID" id="107763049"/>
<accession>A0A1S3XAM0</accession>
<feature type="domain" description="PORR" evidence="1">
    <location>
        <begin position="72"/>
        <end position="390"/>
    </location>
</feature>
<dbReference type="InterPro" id="IPR021099">
    <property type="entry name" value="PORR_domain"/>
</dbReference>
<dbReference type="InterPro" id="IPR045040">
    <property type="entry name" value="PORR_fam"/>
</dbReference>
<dbReference type="Proteomes" id="UP000790787">
    <property type="component" value="Chromosome 16"/>
</dbReference>
<dbReference type="AlphaFoldDB" id="A0A1S3XAM0"/>
<evidence type="ECO:0000259" key="1">
    <source>
        <dbReference type="Pfam" id="PF11955"/>
    </source>
</evidence>
<keyword evidence="2" id="KW-1185">Reference proteome</keyword>
<protein>
    <submittedName>
        <fullName evidence="3">Protein ROOT PRIMORDIUM DEFECTIVE 1-like</fullName>
    </submittedName>
    <submittedName>
        <fullName evidence="3">Protein WHAT'S THIS FACTOR 1 homolog, chloroplastic-like</fullName>
    </submittedName>
</protein>
<dbReference type="Pfam" id="PF11955">
    <property type="entry name" value="PORR"/>
    <property type="match status" value="1"/>
</dbReference>
<dbReference type="OrthoDB" id="838682at2759"/>
<evidence type="ECO:0000313" key="2">
    <source>
        <dbReference type="Proteomes" id="UP000790787"/>
    </source>
</evidence>
<dbReference type="GO" id="GO:0003723">
    <property type="term" value="F:RNA binding"/>
    <property type="evidence" value="ECO:0007669"/>
    <property type="project" value="InterPro"/>
</dbReference>
<gene>
    <name evidence="3" type="primary">LOC107763049</name>
</gene>
<dbReference type="STRING" id="4097.A0A1S3XAM0"/>
<dbReference type="PANTHER" id="PTHR31476:SF14">
    <property type="entry name" value="OS09G0473400 PROTEIN"/>
    <property type="match status" value="1"/>
</dbReference>
<dbReference type="RefSeq" id="XP_016436952.1">
    <property type="nucleotide sequence ID" value="XM_016581466.2"/>
</dbReference>
<evidence type="ECO:0000313" key="3">
    <source>
        <dbReference type="RefSeq" id="XP_016436952.1"/>
    </source>
</evidence>
<reference evidence="3" key="2">
    <citation type="submission" date="2025-08" db="UniProtKB">
        <authorList>
            <consortium name="RefSeq"/>
        </authorList>
    </citation>
    <scope>IDENTIFICATION</scope>
    <source>
        <tissue evidence="3">Leaf</tissue>
    </source>
</reference>
<dbReference type="KEGG" id="nta:107763049"/>
<dbReference type="RefSeq" id="XP_016436952.1">
    <property type="nucleotide sequence ID" value="XM_016581466.1"/>
</dbReference>
<dbReference type="PANTHER" id="PTHR31476">
    <property type="entry name" value="PROTEIN WHAT'S THIS FACTOR 1 HOMOLOG, CHLOROPLASTIC"/>
    <property type="match status" value="1"/>
</dbReference>
<dbReference type="OMA" id="KIWLGFT"/>
<organism evidence="2 3">
    <name type="scientific">Nicotiana tabacum</name>
    <name type="common">Common tobacco</name>
    <dbReference type="NCBI Taxonomy" id="4097"/>
    <lineage>
        <taxon>Eukaryota</taxon>
        <taxon>Viridiplantae</taxon>
        <taxon>Streptophyta</taxon>
        <taxon>Embryophyta</taxon>
        <taxon>Tracheophyta</taxon>
        <taxon>Spermatophyta</taxon>
        <taxon>Magnoliopsida</taxon>
        <taxon>eudicotyledons</taxon>
        <taxon>Gunneridae</taxon>
        <taxon>Pentapetalae</taxon>
        <taxon>asterids</taxon>
        <taxon>lamiids</taxon>
        <taxon>Solanales</taxon>
        <taxon>Solanaceae</taxon>
        <taxon>Nicotianoideae</taxon>
        <taxon>Nicotianeae</taxon>
        <taxon>Nicotiana</taxon>
    </lineage>
</organism>
<reference evidence="2" key="1">
    <citation type="journal article" date="2014" name="Nat. Commun.">
        <title>The tobacco genome sequence and its comparison with those of tomato and potato.</title>
        <authorList>
            <person name="Sierro N."/>
            <person name="Battey J.N."/>
            <person name="Ouadi S."/>
            <person name="Bakaher N."/>
            <person name="Bovet L."/>
            <person name="Willig A."/>
            <person name="Goepfert S."/>
            <person name="Peitsch M.C."/>
            <person name="Ivanov N.V."/>
        </authorList>
    </citation>
    <scope>NUCLEOTIDE SEQUENCE [LARGE SCALE GENOMIC DNA]</scope>
</reference>